<dbReference type="SMART" id="SM00046">
    <property type="entry name" value="DAGKc"/>
    <property type="match status" value="1"/>
</dbReference>
<dbReference type="Gene3D" id="2.60.200.40">
    <property type="match status" value="1"/>
</dbReference>
<dbReference type="InterPro" id="IPR016064">
    <property type="entry name" value="NAD/diacylglycerol_kinase_sf"/>
</dbReference>
<dbReference type="STRING" id="554065.E1ZQM4"/>
<evidence type="ECO:0000313" key="4">
    <source>
        <dbReference type="Proteomes" id="UP000008141"/>
    </source>
</evidence>
<dbReference type="InterPro" id="IPR001206">
    <property type="entry name" value="Diacylglycerol_kinase_cat_dom"/>
</dbReference>
<organism evidence="4">
    <name type="scientific">Chlorella variabilis</name>
    <name type="common">Green alga</name>
    <dbReference type="NCBI Taxonomy" id="554065"/>
    <lineage>
        <taxon>Eukaryota</taxon>
        <taxon>Viridiplantae</taxon>
        <taxon>Chlorophyta</taxon>
        <taxon>core chlorophytes</taxon>
        <taxon>Trebouxiophyceae</taxon>
        <taxon>Chlorellales</taxon>
        <taxon>Chlorellaceae</taxon>
        <taxon>Chlorella clade</taxon>
        <taxon>Chlorella</taxon>
    </lineage>
</organism>
<gene>
    <name evidence="3" type="ORF">CHLNCDRAFT_54812</name>
</gene>
<dbReference type="InterPro" id="IPR050187">
    <property type="entry name" value="Lipid_Phosphate_FormReg"/>
</dbReference>
<dbReference type="FunCoup" id="E1ZQM4">
    <property type="interactions" value="922"/>
</dbReference>
<feature type="domain" description="DAGKc" evidence="2">
    <location>
        <begin position="229"/>
        <end position="453"/>
    </location>
</feature>
<sequence length="670" mass="72481">MDTTVTKLANKVLEAVPGTPEHAIAKQLETGKPIEQRPTAAPAHKPVEDEIMRNTIRAKAPGLDTPHPPDPDAHPLQFRDLHTADASAAPMLSGSTPGSTRYQREQLLPAAAGDGMEMRVDGHQATVTLGKTGVSFLTVTSDGLPAVPFSEMLSAEVLPPIRGVWRLPGTRLHRMVIWTFRRSPQNAACWHPRQLLLETAAENVLQEWLQRINAAIVQQARRQVALPAGLPQRLLVFVNPFGGSRRAQQIWETTVRPVFDKASIKSRAVETEHGGHARALLISMPAEELAGYDGVVAIGGDGLFHEIINGLLELRSVTSGTSLDQHQWAELQQHLEETAAADAAAAAAAAVQTAVEGGQPPQQHGGEQQVQEAAQAKSSMFGVPGCARHSQPQIVHHRTGSIAASMRVGHIPAGSTDAVACTLNGTRSAFTAAMHIALGDGCPLDVLRVDTASGEHAFATCMVSYGFMGDVMAESESYRWLGPMRYDVIGAKMLAANRSYRVRISYLPAEPDQIAAAGKVLRLAVWRTSVTVPDAYPRLYRLSCRRGKWVHLEGEMAGVMLVVMPCRSEKSQQGVARYGHRSDGLIHLVMVKKCSRLQYLRFLLTLSSTGLAAGEHGFFTVVPAVAVHVEPVGLRESHWNADGELLPNNHITAEVHRGVIEVFARGVEVH</sequence>
<dbReference type="AlphaFoldDB" id="E1ZQM4"/>
<proteinExistence type="predicted"/>
<dbReference type="PROSITE" id="PS50146">
    <property type="entry name" value="DAGK"/>
    <property type="match status" value="1"/>
</dbReference>
<dbReference type="EMBL" id="GL433860">
    <property type="protein sequence ID" value="EFN51743.1"/>
    <property type="molecule type" value="Genomic_DNA"/>
</dbReference>
<feature type="region of interest" description="Disordered" evidence="1">
    <location>
        <begin position="355"/>
        <end position="374"/>
    </location>
</feature>
<accession>E1ZQM4</accession>
<dbReference type="Gene3D" id="3.40.50.10330">
    <property type="entry name" value="Probable inorganic polyphosphate/atp-NAD kinase, domain 1"/>
    <property type="match status" value="1"/>
</dbReference>
<keyword evidence="4" id="KW-1185">Reference proteome</keyword>
<dbReference type="SUPFAM" id="SSF111331">
    <property type="entry name" value="NAD kinase/diacylglycerol kinase-like"/>
    <property type="match status" value="1"/>
</dbReference>
<dbReference type="Pfam" id="PF00781">
    <property type="entry name" value="DAGK_cat"/>
    <property type="match status" value="1"/>
</dbReference>
<dbReference type="GO" id="GO:0016020">
    <property type="term" value="C:membrane"/>
    <property type="evidence" value="ECO:0007669"/>
    <property type="project" value="GOC"/>
</dbReference>
<dbReference type="GO" id="GO:0006665">
    <property type="term" value="P:sphingolipid metabolic process"/>
    <property type="evidence" value="ECO:0007669"/>
    <property type="project" value="UniProtKB-ARBA"/>
</dbReference>
<reference evidence="3 4" key="1">
    <citation type="journal article" date="2010" name="Plant Cell">
        <title>The Chlorella variabilis NC64A genome reveals adaptation to photosymbiosis, coevolution with viruses, and cryptic sex.</title>
        <authorList>
            <person name="Blanc G."/>
            <person name="Duncan G."/>
            <person name="Agarkova I."/>
            <person name="Borodovsky M."/>
            <person name="Gurnon J."/>
            <person name="Kuo A."/>
            <person name="Lindquist E."/>
            <person name="Lucas S."/>
            <person name="Pangilinan J."/>
            <person name="Polle J."/>
            <person name="Salamov A."/>
            <person name="Terry A."/>
            <person name="Yamada T."/>
            <person name="Dunigan D.D."/>
            <person name="Grigoriev I.V."/>
            <person name="Claverie J.M."/>
            <person name="Van Etten J.L."/>
        </authorList>
    </citation>
    <scope>NUCLEOTIDE SEQUENCE [LARGE SCALE GENOMIC DNA]</scope>
    <source>
        <strain evidence="3 4">NC64A</strain>
    </source>
</reference>
<dbReference type="InParanoid" id="E1ZQM4"/>
<dbReference type="RefSeq" id="XP_005843845.1">
    <property type="nucleotide sequence ID" value="XM_005843783.1"/>
</dbReference>
<dbReference type="Proteomes" id="UP000008141">
    <property type="component" value="Unassembled WGS sequence"/>
</dbReference>
<name>E1ZQM4_CHLVA</name>
<protein>
    <recommendedName>
        <fullName evidence="2">DAGKc domain-containing protein</fullName>
    </recommendedName>
</protein>
<evidence type="ECO:0000259" key="2">
    <source>
        <dbReference type="PROSITE" id="PS50146"/>
    </source>
</evidence>
<dbReference type="PANTHER" id="PTHR12358">
    <property type="entry name" value="SPHINGOSINE KINASE"/>
    <property type="match status" value="1"/>
</dbReference>
<dbReference type="PANTHER" id="PTHR12358:SF54">
    <property type="entry name" value="SPHINGOSINE KINASE RELATED PROTEIN"/>
    <property type="match status" value="1"/>
</dbReference>
<evidence type="ECO:0000313" key="3">
    <source>
        <dbReference type="EMBL" id="EFN51743.1"/>
    </source>
</evidence>
<dbReference type="GeneID" id="17351246"/>
<dbReference type="eggNOG" id="KOG1115">
    <property type="taxonomic scope" value="Eukaryota"/>
</dbReference>
<dbReference type="GO" id="GO:0016301">
    <property type="term" value="F:kinase activity"/>
    <property type="evidence" value="ECO:0007669"/>
    <property type="project" value="InterPro"/>
</dbReference>
<dbReference type="KEGG" id="cvr:CHLNCDRAFT_54812"/>
<dbReference type="OrthoDB" id="530923at2759"/>
<evidence type="ECO:0000256" key="1">
    <source>
        <dbReference type="SAM" id="MobiDB-lite"/>
    </source>
</evidence>
<dbReference type="InterPro" id="IPR017438">
    <property type="entry name" value="ATP-NAD_kinase_N"/>
</dbReference>